<keyword evidence="2" id="KW-1185">Reference proteome</keyword>
<evidence type="ECO:0000313" key="1">
    <source>
        <dbReference type="EMBL" id="KAH7903097.1"/>
    </source>
</evidence>
<name>A0ACB7ZQX8_9AGAM</name>
<accession>A0ACB7ZQX8</accession>
<evidence type="ECO:0000313" key="2">
    <source>
        <dbReference type="Proteomes" id="UP000790377"/>
    </source>
</evidence>
<organism evidence="1 2">
    <name type="scientific">Hygrophoropsis aurantiaca</name>
    <dbReference type="NCBI Taxonomy" id="72124"/>
    <lineage>
        <taxon>Eukaryota</taxon>
        <taxon>Fungi</taxon>
        <taxon>Dikarya</taxon>
        <taxon>Basidiomycota</taxon>
        <taxon>Agaricomycotina</taxon>
        <taxon>Agaricomycetes</taxon>
        <taxon>Agaricomycetidae</taxon>
        <taxon>Boletales</taxon>
        <taxon>Coniophorineae</taxon>
        <taxon>Hygrophoropsidaceae</taxon>
        <taxon>Hygrophoropsis</taxon>
    </lineage>
</organism>
<sequence>MNAFGAALQEEEDGDYLVLSSYLGIIVSKNHITDRGYGTLEGHLMAACTSGTPYEILTRPRWIIPLCGGNPLHWVLGWVDLGRKEIGIFDSLPQLHSESWAQPLLCDIINAIFRSQSVEEIPSKISPWNKVLASPPPLQRQMDAWSCGLFTMMAMQAYALRHSFDLVGHDQKDAIRQKAFKMLINLPVIRGGDHSSAKEPTISSSTLDMGQPPESVSHSTHSELDINKMTSQEPSSQLPPSSECHNVTAKREESKRKYCSDTDENKTDNEQSIKKRQITGSGSRAPQRKEAEHRKGLEGDSCYTHVHDMETKNGSDTKPSAQITGTEKKRVRHVSEPGQNNPPAGCSSIAAYFPLISQKSRQQNIASHSETSAQKVSYTAKVTKRTRSVADFFAPKSQLADMQAKSGETPSPPKSTALSPTTLESKLEICRQIRGEKYDEYIMRIRTRTLGGISPEFRAHAERCLFPYKPFIPLKESRKDLPAITPTKDLKETNEEIKEQNWTAAEKQAFDQVLRAHARWEVDYANGVVSSIRCEGRTNAPDQICMACREVMRDESFKRAIRRKEAESKLAPSIQHEKHVAREKFTPYNLSSSDSRTLDAKLKDPLVFKTFQHLQRGNDSTNCFLALYKAGQEGKLENKQTIIDLCSVFEDQLRRQTSSNANLKYGIRYSENYRNFMILMRGRNGNSARQYSILQSQIGGPTPRTLRALVAKSEDALTNPLLIFENVALTCTNPDSCKYMVCAQ</sequence>
<proteinExistence type="predicted"/>
<comment type="caution">
    <text evidence="1">The sequence shown here is derived from an EMBL/GenBank/DDBJ whole genome shotgun (WGS) entry which is preliminary data.</text>
</comment>
<protein>
    <submittedName>
        <fullName evidence="1">Uncharacterized protein</fullName>
    </submittedName>
</protein>
<gene>
    <name evidence="1" type="ORF">BJ138DRAFT_1120733</name>
</gene>
<reference evidence="1" key="1">
    <citation type="journal article" date="2021" name="New Phytol.">
        <title>Evolutionary innovations through gain and loss of genes in the ectomycorrhizal Boletales.</title>
        <authorList>
            <person name="Wu G."/>
            <person name="Miyauchi S."/>
            <person name="Morin E."/>
            <person name="Kuo A."/>
            <person name="Drula E."/>
            <person name="Varga T."/>
            <person name="Kohler A."/>
            <person name="Feng B."/>
            <person name="Cao Y."/>
            <person name="Lipzen A."/>
            <person name="Daum C."/>
            <person name="Hundley H."/>
            <person name="Pangilinan J."/>
            <person name="Johnson J."/>
            <person name="Barry K."/>
            <person name="LaButti K."/>
            <person name="Ng V."/>
            <person name="Ahrendt S."/>
            <person name="Min B."/>
            <person name="Choi I.G."/>
            <person name="Park H."/>
            <person name="Plett J.M."/>
            <person name="Magnuson J."/>
            <person name="Spatafora J.W."/>
            <person name="Nagy L.G."/>
            <person name="Henrissat B."/>
            <person name="Grigoriev I.V."/>
            <person name="Yang Z.L."/>
            <person name="Xu J."/>
            <person name="Martin F.M."/>
        </authorList>
    </citation>
    <scope>NUCLEOTIDE SEQUENCE</scope>
    <source>
        <strain evidence="1">ATCC 28755</strain>
    </source>
</reference>
<dbReference type="EMBL" id="MU269222">
    <property type="protein sequence ID" value="KAH7903097.1"/>
    <property type="molecule type" value="Genomic_DNA"/>
</dbReference>
<dbReference type="Proteomes" id="UP000790377">
    <property type="component" value="Unassembled WGS sequence"/>
</dbReference>